<dbReference type="Gene3D" id="2.70.220.10">
    <property type="entry name" value="Ganglioside GM2 activator"/>
    <property type="match status" value="2"/>
</dbReference>
<dbReference type="InterPro" id="IPR033917">
    <property type="entry name" value="ML_PG-PI_TP"/>
</dbReference>
<dbReference type="CDD" id="cd00917">
    <property type="entry name" value="PG-PI_TP"/>
    <property type="match status" value="1"/>
</dbReference>
<dbReference type="InterPro" id="IPR039670">
    <property type="entry name" value="NPC2-like"/>
</dbReference>
<organism evidence="10 11">
    <name type="scientific">Serendipita vermifera MAFF 305830</name>
    <dbReference type="NCBI Taxonomy" id="933852"/>
    <lineage>
        <taxon>Eukaryota</taxon>
        <taxon>Fungi</taxon>
        <taxon>Dikarya</taxon>
        <taxon>Basidiomycota</taxon>
        <taxon>Agaricomycotina</taxon>
        <taxon>Agaricomycetes</taxon>
        <taxon>Sebacinales</taxon>
        <taxon>Serendipitaceae</taxon>
        <taxon>Serendipita</taxon>
    </lineage>
</organism>
<dbReference type="SMART" id="SM00737">
    <property type="entry name" value="ML"/>
    <property type="match status" value="1"/>
</dbReference>
<dbReference type="PANTHER" id="PTHR11306">
    <property type="entry name" value="NIEMANN PICK TYPE C2 PROTEIN NPC2-RELATED"/>
    <property type="match status" value="1"/>
</dbReference>
<dbReference type="GO" id="GO:0032366">
    <property type="term" value="P:intracellular sterol transport"/>
    <property type="evidence" value="ECO:0007669"/>
    <property type="project" value="InterPro"/>
</dbReference>
<feature type="domain" description="MD-2-related lipid-recognition" evidence="9">
    <location>
        <begin position="43"/>
        <end position="165"/>
    </location>
</feature>
<keyword evidence="7" id="KW-0445">Lipid transport</keyword>
<evidence type="ECO:0000256" key="6">
    <source>
        <dbReference type="ARBA" id="ARBA00022729"/>
    </source>
</evidence>
<keyword evidence="5" id="KW-0813">Transport</keyword>
<gene>
    <name evidence="10" type="ORF">M408DRAFT_244127</name>
</gene>
<accession>A0A0C3AVZ0</accession>
<feature type="signal peptide" evidence="8">
    <location>
        <begin position="1"/>
        <end position="31"/>
    </location>
</feature>
<dbReference type="InterPro" id="IPR014756">
    <property type="entry name" value="Ig_E-set"/>
</dbReference>
<dbReference type="OrthoDB" id="6409159at2759"/>
<dbReference type="EMBL" id="KN824327">
    <property type="protein sequence ID" value="KIM24149.1"/>
    <property type="molecule type" value="Genomic_DNA"/>
</dbReference>
<feature type="chain" id="PRO_5002161239" description="Phosphatidylglycerol/phosphatidylinositol transfer protein" evidence="8">
    <location>
        <begin position="32"/>
        <end position="177"/>
    </location>
</feature>
<reference evidence="10 11" key="1">
    <citation type="submission" date="2014-04" db="EMBL/GenBank/DDBJ databases">
        <authorList>
            <consortium name="DOE Joint Genome Institute"/>
            <person name="Kuo A."/>
            <person name="Zuccaro A."/>
            <person name="Kohler A."/>
            <person name="Nagy L.G."/>
            <person name="Floudas D."/>
            <person name="Copeland A."/>
            <person name="Barry K.W."/>
            <person name="Cichocki N."/>
            <person name="Veneault-Fourrey C."/>
            <person name="LaButti K."/>
            <person name="Lindquist E.A."/>
            <person name="Lipzen A."/>
            <person name="Lundell T."/>
            <person name="Morin E."/>
            <person name="Murat C."/>
            <person name="Sun H."/>
            <person name="Tunlid A."/>
            <person name="Henrissat B."/>
            <person name="Grigoriev I.V."/>
            <person name="Hibbett D.S."/>
            <person name="Martin F."/>
            <person name="Nordberg H.P."/>
            <person name="Cantor M.N."/>
            <person name="Hua S.X."/>
        </authorList>
    </citation>
    <scope>NUCLEOTIDE SEQUENCE [LARGE SCALE GENOMIC DNA]</scope>
    <source>
        <strain evidence="10 11">MAFF 305830</strain>
    </source>
</reference>
<evidence type="ECO:0000256" key="3">
    <source>
        <dbReference type="ARBA" id="ARBA00011245"/>
    </source>
</evidence>
<evidence type="ECO:0000256" key="8">
    <source>
        <dbReference type="SAM" id="SignalP"/>
    </source>
</evidence>
<dbReference type="PANTHER" id="PTHR11306:SF0">
    <property type="entry name" value="PHOSPHATIDYLGLYCEROL_PHOSPHATIDYLINOSITOL TRANSFER PROTEIN"/>
    <property type="match status" value="1"/>
</dbReference>
<evidence type="ECO:0000256" key="5">
    <source>
        <dbReference type="ARBA" id="ARBA00022448"/>
    </source>
</evidence>
<keyword evidence="6 8" id="KW-0732">Signal</keyword>
<evidence type="ECO:0000259" key="9">
    <source>
        <dbReference type="SMART" id="SM00737"/>
    </source>
</evidence>
<dbReference type="Proteomes" id="UP000054097">
    <property type="component" value="Unassembled WGS sequence"/>
</dbReference>
<comment type="subunit">
    <text evidence="3">Monomer.</text>
</comment>
<evidence type="ECO:0000313" key="11">
    <source>
        <dbReference type="Proteomes" id="UP000054097"/>
    </source>
</evidence>
<protein>
    <recommendedName>
        <fullName evidence="4">Phosphatidylglycerol/phosphatidylinositol transfer protein</fullName>
    </recommendedName>
</protein>
<dbReference type="HOGENOM" id="CLU_097982_3_0_1"/>
<dbReference type="GO" id="GO:0032934">
    <property type="term" value="F:sterol binding"/>
    <property type="evidence" value="ECO:0007669"/>
    <property type="project" value="InterPro"/>
</dbReference>
<evidence type="ECO:0000313" key="10">
    <source>
        <dbReference type="EMBL" id="KIM24149.1"/>
    </source>
</evidence>
<evidence type="ECO:0000256" key="4">
    <source>
        <dbReference type="ARBA" id="ARBA00016056"/>
    </source>
</evidence>
<dbReference type="Pfam" id="PF02221">
    <property type="entry name" value="E1_DerP2_DerF2"/>
    <property type="match status" value="1"/>
</dbReference>
<keyword evidence="11" id="KW-1185">Reference proteome</keyword>
<proteinExistence type="inferred from homology"/>
<comment type="function">
    <text evidence="1">Catalyzes the intermembrane transfer of phosphatidylglycerol and phosphatidylinositol.</text>
</comment>
<dbReference type="SUPFAM" id="SSF81296">
    <property type="entry name" value="E set domains"/>
    <property type="match status" value="1"/>
</dbReference>
<evidence type="ECO:0000256" key="2">
    <source>
        <dbReference type="ARBA" id="ARBA00006370"/>
    </source>
</evidence>
<reference evidence="11" key="2">
    <citation type="submission" date="2015-01" db="EMBL/GenBank/DDBJ databases">
        <title>Evolutionary Origins and Diversification of the Mycorrhizal Mutualists.</title>
        <authorList>
            <consortium name="DOE Joint Genome Institute"/>
            <consortium name="Mycorrhizal Genomics Consortium"/>
            <person name="Kohler A."/>
            <person name="Kuo A."/>
            <person name="Nagy L.G."/>
            <person name="Floudas D."/>
            <person name="Copeland A."/>
            <person name="Barry K.W."/>
            <person name="Cichocki N."/>
            <person name="Veneault-Fourrey C."/>
            <person name="LaButti K."/>
            <person name="Lindquist E.A."/>
            <person name="Lipzen A."/>
            <person name="Lundell T."/>
            <person name="Morin E."/>
            <person name="Murat C."/>
            <person name="Riley R."/>
            <person name="Ohm R."/>
            <person name="Sun H."/>
            <person name="Tunlid A."/>
            <person name="Henrissat B."/>
            <person name="Grigoriev I.V."/>
            <person name="Hibbett D.S."/>
            <person name="Martin F."/>
        </authorList>
    </citation>
    <scope>NUCLEOTIDE SEQUENCE [LARGE SCALE GENOMIC DNA]</scope>
    <source>
        <strain evidence="11">MAFF 305830</strain>
    </source>
</reference>
<dbReference type="InterPro" id="IPR036846">
    <property type="entry name" value="GM2-AP_sf"/>
</dbReference>
<dbReference type="AlphaFoldDB" id="A0A0C3AVZ0"/>
<evidence type="ECO:0000256" key="7">
    <source>
        <dbReference type="ARBA" id="ARBA00023055"/>
    </source>
</evidence>
<comment type="similarity">
    <text evidence="2">Belongs to the NPC2 family.</text>
</comment>
<dbReference type="FunFam" id="2.70.220.10:FF:000004">
    <property type="entry name" value="Related to phosphatidylglycerol/phosphatidylinositol transfer protein"/>
    <property type="match status" value="1"/>
</dbReference>
<name>A0A0C3AVZ0_SERVB</name>
<evidence type="ECO:0000256" key="1">
    <source>
        <dbReference type="ARBA" id="ARBA00002053"/>
    </source>
</evidence>
<dbReference type="InterPro" id="IPR003172">
    <property type="entry name" value="ML_dom"/>
</dbReference>
<sequence length="177" mass="19289">MLPQLLLSAFLGAQAVAGYAVLIQNTPLAEAVTPVAPGERWTYEDCGTPDDLIELQDITISPDPPKPGQDLEVTVKGRVKERLEEGTYADVLVKIGIIKLLQKRFDVCEEARNANATIQCPVEPGDYTLVQTVALPKEIPPAKFSIAVRAYGPEDEDAACVNLKVDFTPHRGGLHLW</sequence>